<protein>
    <submittedName>
        <fullName evidence="1">Uncharacterized protein</fullName>
    </submittedName>
</protein>
<dbReference type="AlphaFoldDB" id="A0AAW1PPK6"/>
<accession>A0AAW1PPK6</accession>
<gene>
    <name evidence="1" type="ORF">WJX72_003742</name>
</gene>
<comment type="caution">
    <text evidence="1">The sequence shown here is derived from an EMBL/GenBank/DDBJ whole genome shotgun (WGS) entry which is preliminary data.</text>
</comment>
<dbReference type="EMBL" id="JALJOR010000010">
    <property type="protein sequence ID" value="KAK9810034.1"/>
    <property type="molecule type" value="Genomic_DNA"/>
</dbReference>
<organism evidence="1 2">
    <name type="scientific">[Myrmecia] bisecta</name>
    <dbReference type="NCBI Taxonomy" id="41462"/>
    <lineage>
        <taxon>Eukaryota</taxon>
        <taxon>Viridiplantae</taxon>
        <taxon>Chlorophyta</taxon>
        <taxon>core chlorophytes</taxon>
        <taxon>Trebouxiophyceae</taxon>
        <taxon>Trebouxiales</taxon>
        <taxon>Trebouxiaceae</taxon>
        <taxon>Myrmecia</taxon>
    </lineage>
</organism>
<reference evidence="1 2" key="1">
    <citation type="journal article" date="2024" name="Nat. Commun.">
        <title>Phylogenomics reveals the evolutionary origins of lichenization in chlorophyte algae.</title>
        <authorList>
            <person name="Puginier C."/>
            <person name="Libourel C."/>
            <person name="Otte J."/>
            <person name="Skaloud P."/>
            <person name="Haon M."/>
            <person name="Grisel S."/>
            <person name="Petersen M."/>
            <person name="Berrin J.G."/>
            <person name="Delaux P.M."/>
            <person name="Dal Grande F."/>
            <person name="Keller J."/>
        </authorList>
    </citation>
    <scope>NUCLEOTIDE SEQUENCE [LARGE SCALE GENOMIC DNA]</scope>
    <source>
        <strain evidence="1 2">SAG 2043</strain>
    </source>
</reference>
<evidence type="ECO:0000313" key="2">
    <source>
        <dbReference type="Proteomes" id="UP001489004"/>
    </source>
</evidence>
<dbReference type="Proteomes" id="UP001489004">
    <property type="component" value="Unassembled WGS sequence"/>
</dbReference>
<keyword evidence="2" id="KW-1185">Reference proteome</keyword>
<name>A0AAW1PPK6_9CHLO</name>
<proteinExistence type="predicted"/>
<sequence length="123" mass="13594">MSGVTQRCVKRLLDPDFKSAIFTPARAIKWGVHACRYGLPDVRDAFVEYAATQMGSLQSLELLEELDKPTLVCLMAKNYDHLQLRNKIYGAHLTPRLELAKRQAGKTADEAAVMQAMIAAGSS</sequence>
<evidence type="ECO:0000313" key="1">
    <source>
        <dbReference type="EMBL" id="KAK9810034.1"/>
    </source>
</evidence>